<dbReference type="Pfam" id="PF23397">
    <property type="entry name" value="DUF7104"/>
    <property type="match status" value="6"/>
</dbReference>
<protein>
    <submittedName>
        <fullName evidence="1">Uncharacterized protein</fullName>
    </submittedName>
</protein>
<evidence type="ECO:0000313" key="2">
    <source>
        <dbReference type="Proteomes" id="UP000030752"/>
    </source>
</evidence>
<proteinExistence type="predicted"/>
<dbReference type="InterPro" id="IPR055530">
    <property type="entry name" value="DUF7104"/>
</dbReference>
<accession>W2SCC0</accession>
<gene>
    <name evidence="1" type="ORF">HMPREF1541_00439</name>
</gene>
<dbReference type="EMBL" id="KB822711">
    <property type="protein sequence ID" value="ETN46255.1"/>
    <property type="molecule type" value="Genomic_DNA"/>
</dbReference>
<dbReference type="HOGENOM" id="CLU_1012007_0_0_1"/>
<dbReference type="eggNOG" id="KOG2029">
    <property type="taxonomic scope" value="Eukaryota"/>
</dbReference>
<keyword evidence="2" id="KW-1185">Reference proteome</keyword>
<dbReference type="OrthoDB" id="4367066at2759"/>
<dbReference type="Proteomes" id="UP000030752">
    <property type="component" value="Unassembled WGS sequence"/>
</dbReference>
<evidence type="ECO:0000313" key="1">
    <source>
        <dbReference type="EMBL" id="ETN46255.1"/>
    </source>
</evidence>
<sequence>MFRLLAAARTGWAAAETWKLLFDVRRSDVEITKGFLIAAASISGSKFFQVLLDKCGDEIRITTRVVTALERNYWYEHDIMRLLLHRRGAEIEITRKTIISATKNTGFGDKWMQVFVDERRGDVDVNGELLQTIIENSTCGPGTIRVRVLLRASCDIRISQDMVMAAAKNEETGSKWVRVSLEERGDEVIITEKLIKAVPDNFWEGPKMMKLLLRARRDETKISQDTIMAAAKNEQIGEWLQVYFEDSPVDVEVIKDLIDAALANKVAEVRSRTCY</sequence>
<dbReference type="RefSeq" id="XP_008710967.1">
    <property type="nucleotide sequence ID" value="XM_008712745.1"/>
</dbReference>
<dbReference type="AlphaFoldDB" id="W2SCC0"/>
<dbReference type="Gene3D" id="1.20.5.340">
    <property type="match status" value="2"/>
</dbReference>
<dbReference type="VEuPathDB" id="FungiDB:HMPREF1541_00439"/>
<reference evidence="1 2" key="1">
    <citation type="submission" date="2013-03" db="EMBL/GenBank/DDBJ databases">
        <title>The Genome Sequence of Phialophora europaea CBS 101466.</title>
        <authorList>
            <consortium name="The Broad Institute Genomics Platform"/>
            <person name="Cuomo C."/>
            <person name="de Hoog S."/>
            <person name="Gorbushina A."/>
            <person name="Walker B."/>
            <person name="Young S.K."/>
            <person name="Zeng Q."/>
            <person name="Gargeya S."/>
            <person name="Fitzgerald M."/>
            <person name="Haas B."/>
            <person name="Abouelleil A."/>
            <person name="Allen A.W."/>
            <person name="Alvarado L."/>
            <person name="Arachchi H.M."/>
            <person name="Berlin A.M."/>
            <person name="Chapman S.B."/>
            <person name="Gainer-Dewar J."/>
            <person name="Goldberg J."/>
            <person name="Griggs A."/>
            <person name="Gujja S."/>
            <person name="Hansen M."/>
            <person name="Howarth C."/>
            <person name="Imamovic A."/>
            <person name="Ireland A."/>
            <person name="Larimer J."/>
            <person name="McCowan C."/>
            <person name="Murphy C."/>
            <person name="Pearson M."/>
            <person name="Poon T.W."/>
            <person name="Priest M."/>
            <person name="Roberts A."/>
            <person name="Saif S."/>
            <person name="Shea T."/>
            <person name="Sisk P."/>
            <person name="Sykes S."/>
            <person name="Wortman J."/>
            <person name="Nusbaum C."/>
            <person name="Birren B."/>
        </authorList>
    </citation>
    <scope>NUCLEOTIDE SEQUENCE [LARGE SCALE GENOMIC DNA]</scope>
    <source>
        <strain evidence="1 2">CBS 101466</strain>
    </source>
</reference>
<name>W2SCC0_CYPE1</name>
<organism evidence="1 2">
    <name type="scientific">Cyphellophora europaea (strain CBS 101466)</name>
    <name type="common">Phialophora europaea</name>
    <dbReference type="NCBI Taxonomy" id="1220924"/>
    <lineage>
        <taxon>Eukaryota</taxon>
        <taxon>Fungi</taxon>
        <taxon>Dikarya</taxon>
        <taxon>Ascomycota</taxon>
        <taxon>Pezizomycotina</taxon>
        <taxon>Eurotiomycetes</taxon>
        <taxon>Chaetothyriomycetidae</taxon>
        <taxon>Chaetothyriales</taxon>
        <taxon>Cyphellophoraceae</taxon>
        <taxon>Cyphellophora</taxon>
    </lineage>
</organism>
<dbReference type="STRING" id="1220924.W2SCC0"/>
<dbReference type="InParanoid" id="W2SCC0"/>
<dbReference type="GeneID" id="19967778"/>